<gene>
    <name evidence="6" type="ORF">HMPREF9710_05214</name>
</gene>
<dbReference type="PROSITE" id="PS51898">
    <property type="entry name" value="TYR_RECOMBINASE"/>
    <property type="match status" value="1"/>
</dbReference>
<keyword evidence="3" id="KW-0238">DNA-binding</keyword>
<proteinExistence type="inferred from homology"/>
<evidence type="ECO:0000256" key="4">
    <source>
        <dbReference type="ARBA" id="ARBA00023172"/>
    </source>
</evidence>
<dbReference type="PANTHER" id="PTHR30349:SF64">
    <property type="entry name" value="PROPHAGE INTEGRASE INTD-RELATED"/>
    <property type="match status" value="1"/>
</dbReference>
<dbReference type="InterPro" id="IPR050090">
    <property type="entry name" value="Tyrosine_recombinase_XerCD"/>
</dbReference>
<dbReference type="CDD" id="cd00397">
    <property type="entry name" value="DNA_BRE_C"/>
    <property type="match status" value="1"/>
</dbReference>
<evidence type="ECO:0000313" key="7">
    <source>
        <dbReference type="Proteomes" id="UP000009874"/>
    </source>
</evidence>
<dbReference type="eggNOG" id="COG4974">
    <property type="taxonomic scope" value="Bacteria"/>
</dbReference>
<comment type="caution">
    <text evidence="6">The sequence shown here is derived from an EMBL/GenBank/DDBJ whole genome shotgun (WGS) entry which is preliminary data.</text>
</comment>
<reference evidence="6 7" key="1">
    <citation type="submission" date="2012-09" db="EMBL/GenBank/DDBJ databases">
        <title>The Genome Sequence of Massilia timonae CCUG 45783.</title>
        <authorList>
            <consortium name="The Broad Institute Genome Sequencing Platform"/>
            <person name="Earl A."/>
            <person name="Ward D."/>
            <person name="Feldgarden M."/>
            <person name="Gevers D."/>
            <person name="Huys G."/>
            <person name="Walker B."/>
            <person name="Young S.K."/>
            <person name="Zeng Q."/>
            <person name="Gargeya S."/>
            <person name="Fitzgerald M."/>
            <person name="Haas B."/>
            <person name="Abouelleil A."/>
            <person name="Alvarado L."/>
            <person name="Arachchi H.M."/>
            <person name="Berlin A.M."/>
            <person name="Chapman S.B."/>
            <person name="Goldberg J."/>
            <person name="Griggs A."/>
            <person name="Gujja S."/>
            <person name="Hansen M."/>
            <person name="Howarth C."/>
            <person name="Imamovic A."/>
            <person name="Larimer J."/>
            <person name="McCowen C."/>
            <person name="Montmayeur A."/>
            <person name="Murphy C."/>
            <person name="Neiman D."/>
            <person name="Pearson M."/>
            <person name="Priest M."/>
            <person name="Roberts A."/>
            <person name="Saif S."/>
            <person name="Shea T."/>
            <person name="Sisk P."/>
            <person name="Sykes S."/>
            <person name="Wortman J."/>
            <person name="Nusbaum C."/>
            <person name="Birren B."/>
        </authorList>
    </citation>
    <scope>NUCLEOTIDE SEQUENCE [LARGE SCALE GENOMIC DNA]</scope>
    <source>
        <strain evidence="6 7">CCUG 45783</strain>
    </source>
</reference>
<protein>
    <recommendedName>
        <fullName evidence="5">Tyr recombinase domain-containing protein</fullName>
    </recommendedName>
</protein>
<dbReference type="SUPFAM" id="SSF56349">
    <property type="entry name" value="DNA breaking-rejoining enzymes"/>
    <property type="match status" value="1"/>
</dbReference>
<dbReference type="Gene3D" id="1.10.443.10">
    <property type="entry name" value="Intergrase catalytic core"/>
    <property type="match status" value="1"/>
</dbReference>
<name>K9D4I3_9BURK</name>
<evidence type="ECO:0000313" key="6">
    <source>
        <dbReference type="EMBL" id="EKU79509.1"/>
    </source>
</evidence>
<dbReference type="GO" id="GO:0015074">
    <property type="term" value="P:DNA integration"/>
    <property type="evidence" value="ECO:0007669"/>
    <property type="project" value="UniProtKB-KW"/>
</dbReference>
<dbReference type="Proteomes" id="UP000009874">
    <property type="component" value="Unassembled WGS sequence"/>
</dbReference>
<dbReference type="InterPro" id="IPR002104">
    <property type="entry name" value="Integrase_catalytic"/>
</dbReference>
<dbReference type="GO" id="GO:0006310">
    <property type="term" value="P:DNA recombination"/>
    <property type="evidence" value="ECO:0007669"/>
    <property type="project" value="UniProtKB-KW"/>
</dbReference>
<dbReference type="InterPro" id="IPR011010">
    <property type="entry name" value="DNA_brk_join_enz"/>
</dbReference>
<dbReference type="EMBL" id="AGZI01000070">
    <property type="protein sequence ID" value="EKU79509.1"/>
    <property type="molecule type" value="Genomic_DNA"/>
</dbReference>
<dbReference type="GO" id="GO:0003677">
    <property type="term" value="F:DNA binding"/>
    <property type="evidence" value="ECO:0007669"/>
    <property type="project" value="UniProtKB-KW"/>
</dbReference>
<dbReference type="InterPro" id="IPR010998">
    <property type="entry name" value="Integrase_recombinase_N"/>
</dbReference>
<comment type="similarity">
    <text evidence="1">Belongs to the 'phage' integrase family.</text>
</comment>
<accession>K9D4I3</accession>
<keyword evidence="4" id="KW-0233">DNA recombination</keyword>
<dbReference type="PANTHER" id="PTHR30349">
    <property type="entry name" value="PHAGE INTEGRASE-RELATED"/>
    <property type="match status" value="1"/>
</dbReference>
<dbReference type="Pfam" id="PF00589">
    <property type="entry name" value="Phage_integrase"/>
    <property type="match status" value="1"/>
</dbReference>
<dbReference type="Gene3D" id="1.10.150.130">
    <property type="match status" value="1"/>
</dbReference>
<evidence type="ECO:0000259" key="5">
    <source>
        <dbReference type="PROSITE" id="PS51898"/>
    </source>
</evidence>
<evidence type="ECO:0000256" key="1">
    <source>
        <dbReference type="ARBA" id="ARBA00008857"/>
    </source>
</evidence>
<dbReference type="AlphaFoldDB" id="K9D4I3"/>
<dbReference type="HOGENOM" id="CLU_027562_13_0_4"/>
<evidence type="ECO:0000256" key="2">
    <source>
        <dbReference type="ARBA" id="ARBA00022908"/>
    </source>
</evidence>
<dbReference type="InterPro" id="IPR013762">
    <property type="entry name" value="Integrase-like_cat_sf"/>
</dbReference>
<sequence>MYAPTMFLAERALMAKSTTGATVKTYAEGLICWLQFLKTKGLELEQATEETLGLFRAALSNGKQRNNNMRYASSTANLRVVTAALFHTWAQETGILSSPLGAYLTTRGPTSTSCRNFVRTVRRHPRVISQEEITAILSVARDPYRLMFQWGLVTGARRFEICSLKLKHLPTCDTLNYAANDLVSISLLRKGGRELSLVAPVSLIERTNWYCLTERPQQTSAMPRNVFINQRKNAVSIEALTNEFRRCADLVGSNATLHMLRHTYATRVLDFLQRSERDGDTSNPLKTLQVLMGHSKSETTQIYVHSLSVNSQAVHGALSFLYGITE</sequence>
<evidence type="ECO:0000256" key="3">
    <source>
        <dbReference type="ARBA" id="ARBA00023125"/>
    </source>
</evidence>
<keyword evidence="2" id="KW-0229">DNA integration</keyword>
<organism evidence="6 7">
    <name type="scientific">Massilia timonae CCUG 45783</name>
    <dbReference type="NCBI Taxonomy" id="883126"/>
    <lineage>
        <taxon>Bacteria</taxon>
        <taxon>Pseudomonadati</taxon>
        <taxon>Pseudomonadota</taxon>
        <taxon>Betaproteobacteria</taxon>
        <taxon>Burkholderiales</taxon>
        <taxon>Oxalobacteraceae</taxon>
        <taxon>Telluria group</taxon>
        <taxon>Massilia</taxon>
    </lineage>
</organism>
<keyword evidence="7" id="KW-1185">Reference proteome</keyword>
<feature type="domain" description="Tyr recombinase" evidence="5">
    <location>
        <begin position="123"/>
        <end position="316"/>
    </location>
</feature>